<evidence type="ECO:0000313" key="2">
    <source>
        <dbReference type="EMBL" id="KAI1726129.1"/>
    </source>
</evidence>
<keyword evidence="3" id="KW-1185">Reference proteome</keyword>
<comment type="caution">
    <text evidence="2">The sequence shown here is derived from an EMBL/GenBank/DDBJ whole genome shotgun (WGS) entry which is preliminary data.</text>
</comment>
<protein>
    <submittedName>
        <fullName evidence="2">Uncharacterized protein</fullName>
    </submittedName>
</protein>
<dbReference type="AlphaFoldDB" id="A0AAD4NBY9"/>
<sequence>MSKDGFIEPFNAPHAVFWTGIWMMIALIVTPIPVIFLSLDRCLAVKFAARYTAKVQGRLIRADIAIIIIVYMTGLVFLLLELPLDVVKGTTCITVSCLLKKYKALQITVPKLALSLISVAFGCMFLIVVNGKAFTLMIFGIPIALYLGEYSVMLNALESAIISVYYYVVLLAKKKRKNTVHRICVAAVTSSAPQAGRHDK</sequence>
<reference evidence="2" key="1">
    <citation type="submission" date="2022-01" db="EMBL/GenBank/DDBJ databases">
        <title>Genome Sequence Resource for Two Populations of Ditylenchus destructor, the Migratory Endoparasitic Phytonematode.</title>
        <authorList>
            <person name="Zhang H."/>
            <person name="Lin R."/>
            <person name="Xie B."/>
        </authorList>
    </citation>
    <scope>NUCLEOTIDE SEQUENCE</scope>
    <source>
        <strain evidence="2">BazhouSP</strain>
    </source>
</reference>
<gene>
    <name evidence="2" type="ORF">DdX_02824</name>
</gene>
<organism evidence="2 3">
    <name type="scientific">Ditylenchus destructor</name>
    <dbReference type="NCBI Taxonomy" id="166010"/>
    <lineage>
        <taxon>Eukaryota</taxon>
        <taxon>Metazoa</taxon>
        <taxon>Ecdysozoa</taxon>
        <taxon>Nematoda</taxon>
        <taxon>Chromadorea</taxon>
        <taxon>Rhabditida</taxon>
        <taxon>Tylenchina</taxon>
        <taxon>Tylenchomorpha</taxon>
        <taxon>Sphaerularioidea</taxon>
        <taxon>Anguinidae</taxon>
        <taxon>Anguininae</taxon>
        <taxon>Ditylenchus</taxon>
    </lineage>
</organism>
<feature type="transmembrane region" description="Helical" evidence="1">
    <location>
        <begin position="114"/>
        <end position="147"/>
    </location>
</feature>
<dbReference type="EMBL" id="JAKKPZ010000002">
    <property type="protein sequence ID" value="KAI1726129.1"/>
    <property type="molecule type" value="Genomic_DNA"/>
</dbReference>
<feature type="transmembrane region" description="Helical" evidence="1">
    <location>
        <begin position="15"/>
        <end position="39"/>
    </location>
</feature>
<keyword evidence="1" id="KW-0812">Transmembrane</keyword>
<dbReference type="Proteomes" id="UP001201812">
    <property type="component" value="Unassembled WGS sequence"/>
</dbReference>
<name>A0AAD4NBY9_9BILA</name>
<feature type="transmembrane region" description="Helical" evidence="1">
    <location>
        <begin position="153"/>
        <end position="172"/>
    </location>
</feature>
<feature type="transmembrane region" description="Helical" evidence="1">
    <location>
        <begin position="60"/>
        <end position="80"/>
    </location>
</feature>
<accession>A0AAD4NBY9</accession>
<proteinExistence type="predicted"/>
<keyword evidence="1" id="KW-0472">Membrane</keyword>
<keyword evidence="1" id="KW-1133">Transmembrane helix</keyword>
<evidence type="ECO:0000313" key="3">
    <source>
        <dbReference type="Proteomes" id="UP001201812"/>
    </source>
</evidence>
<evidence type="ECO:0000256" key="1">
    <source>
        <dbReference type="SAM" id="Phobius"/>
    </source>
</evidence>